<dbReference type="GO" id="GO:0005737">
    <property type="term" value="C:cytoplasm"/>
    <property type="evidence" value="ECO:0007669"/>
    <property type="project" value="UniProtKB-SubCell"/>
</dbReference>
<dbReference type="PANTHER" id="PTHR11085">
    <property type="entry name" value="NAD-DEPENDENT PROTEIN DEACYLASE SIRTUIN-5, MITOCHONDRIAL-RELATED"/>
    <property type="match status" value="1"/>
</dbReference>
<evidence type="ECO:0000259" key="6">
    <source>
        <dbReference type="PROSITE" id="PS50305"/>
    </source>
</evidence>
<dbReference type="NCBIfam" id="NF001752">
    <property type="entry name" value="PRK00481.1-1"/>
    <property type="match status" value="1"/>
</dbReference>
<feature type="binding site" evidence="4">
    <location>
        <position position="185"/>
    </location>
    <ligand>
        <name>NAD(+)</name>
        <dbReference type="ChEBI" id="CHEBI:57540"/>
    </ligand>
</feature>
<feature type="active site" description="Proton acceptor" evidence="4 5">
    <location>
        <position position="114"/>
    </location>
</feature>
<evidence type="ECO:0000256" key="5">
    <source>
        <dbReference type="PROSITE-ProRule" id="PRU00236"/>
    </source>
</evidence>
<dbReference type="SUPFAM" id="SSF52467">
    <property type="entry name" value="DHS-like NAD/FAD-binding domain"/>
    <property type="match status" value="1"/>
</dbReference>
<dbReference type="EC" id="2.3.1.286" evidence="4"/>
<feature type="domain" description="Deacetylase sirtuin-type" evidence="6">
    <location>
        <begin position="1"/>
        <end position="235"/>
    </location>
</feature>
<dbReference type="AlphaFoldDB" id="A0A9W6GKN5"/>
<dbReference type="InterPro" id="IPR029035">
    <property type="entry name" value="DHS-like_NAD/FAD-binding_dom"/>
</dbReference>
<dbReference type="PROSITE" id="PS50305">
    <property type="entry name" value="SIRTUIN"/>
    <property type="match status" value="1"/>
</dbReference>
<feature type="binding site" evidence="4">
    <location>
        <position position="32"/>
    </location>
    <ligand>
        <name>nicotinamide</name>
        <dbReference type="ChEBI" id="CHEBI:17154"/>
    </ligand>
</feature>
<dbReference type="Gene3D" id="3.40.50.1220">
    <property type="entry name" value="TPP-binding domain"/>
    <property type="match status" value="1"/>
</dbReference>
<feature type="binding site" evidence="4">
    <location>
        <position position="21"/>
    </location>
    <ligand>
        <name>NAD(+)</name>
        <dbReference type="ChEBI" id="CHEBI:57540"/>
    </ligand>
</feature>
<dbReference type="InterPro" id="IPR028628">
    <property type="entry name" value="Sirtuin_class_U"/>
</dbReference>
<comment type="caution">
    <text evidence="7">The sequence shown here is derived from an EMBL/GenBank/DDBJ whole genome shotgun (WGS) entry which is preliminary data.</text>
</comment>
<sequence length="235" mass="26701">MIDKLKEWIEESDNIVFFGGAGVSTESGIPDFRSAGGLYAHSPEYMLSRTYFDSNTEEFFDFYRKHMIYTHAKPNTTHRVLAEMERRGKVRAVITQNIDGLHQQAGSRNVIELHGGIRDNYCMKCNKHYELEYVIKSIGVPRCKVCGGVVKPNVTLYEEPLNMKEFEKAIEYIRDAEILIVGGTSLVVQPAASLMDYYRGSRMVVINKEANFCCSRANMTINRGLGEVFSKISEE</sequence>
<organism evidence="7 8">
    <name type="scientific">Propionigenium maris DSM 9537</name>
    <dbReference type="NCBI Taxonomy" id="1123000"/>
    <lineage>
        <taxon>Bacteria</taxon>
        <taxon>Fusobacteriati</taxon>
        <taxon>Fusobacteriota</taxon>
        <taxon>Fusobacteriia</taxon>
        <taxon>Fusobacteriales</taxon>
        <taxon>Fusobacteriaceae</taxon>
        <taxon>Propionigenium</taxon>
    </lineage>
</organism>
<feature type="binding site" evidence="4 5">
    <location>
        <position position="146"/>
    </location>
    <ligand>
        <name>Zn(2+)</name>
        <dbReference type="ChEBI" id="CHEBI:29105"/>
    </ligand>
</feature>
<comment type="subcellular location">
    <subcellularLocation>
        <location evidence="4">Cytoplasm</location>
    </subcellularLocation>
</comment>
<feature type="binding site" evidence="4">
    <location>
        <position position="207"/>
    </location>
    <ligand>
        <name>NAD(+)</name>
        <dbReference type="ChEBI" id="CHEBI:57540"/>
    </ligand>
</feature>
<feature type="binding site" evidence="4 5">
    <location>
        <position position="122"/>
    </location>
    <ligand>
        <name>Zn(2+)</name>
        <dbReference type="ChEBI" id="CHEBI:29105"/>
    </ligand>
</feature>
<evidence type="ECO:0000256" key="3">
    <source>
        <dbReference type="ARBA" id="ARBA00023027"/>
    </source>
</evidence>
<keyword evidence="3 4" id="KW-0520">NAD</keyword>
<comment type="similarity">
    <text evidence="4">Belongs to the sirtuin family. Class U subfamily.</text>
</comment>
<evidence type="ECO:0000256" key="1">
    <source>
        <dbReference type="ARBA" id="ARBA00022490"/>
    </source>
</evidence>
<feature type="binding site" evidence="4">
    <location>
        <position position="32"/>
    </location>
    <ligand>
        <name>NAD(+)</name>
        <dbReference type="ChEBI" id="CHEBI:57540"/>
    </ligand>
</feature>
<dbReference type="Gene3D" id="3.30.1600.10">
    <property type="entry name" value="SIR2/SIRT2 'Small Domain"/>
    <property type="match status" value="1"/>
</dbReference>
<name>A0A9W6GKN5_9FUSO</name>
<feature type="binding site" evidence="4">
    <location>
        <position position="99"/>
    </location>
    <ligand>
        <name>nicotinamide</name>
        <dbReference type="ChEBI" id="CHEBI:17154"/>
    </ligand>
</feature>
<dbReference type="Proteomes" id="UP001144471">
    <property type="component" value="Unassembled WGS sequence"/>
</dbReference>
<comment type="caution">
    <text evidence="4">Lacks conserved residue(s) required for the propagation of feature annotation.</text>
</comment>
<feature type="binding site" evidence="4">
    <location>
        <position position="96"/>
    </location>
    <ligand>
        <name>NAD(+)</name>
        <dbReference type="ChEBI" id="CHEBI:57540"/>
    </ligand>
</feature>
<feature type="binding site" evidence="4">
    <location>
        <position position="99"/>
    </location>
    <ligand>
        <name>NAD(+)</name>
        <dbReference type="ChEBI" id="CHEBI:57540"/>
    </ligand>
</feature>
<feature type="binding site" evidence="4">
    <location>
        <position position="184"/>
    </location>
    <ligand>
        <name>NAD(+)</name>
        <dbReference type="ChEBI" id="CHEBI:57540"/>
    </ligand>
</feature>
<dbReference type="GO" id="GO:0008270">
    <property type="term" value="F:zinc ion binding"/>
    <property type="evidence" value="ECO:0007669"/>
    <property type="project" value="UniProtKB-UniRule"/>
</dbReference>
<feature type="binding site" evidence="4">
    <location>
        <position position="114"/>
    </location>
    <ligand>
        <name>NAD(+)</name>
        <dbReference type="ChEBI" id="CHEBI:57540"/>
    </ligand>
</feature>
<dbReference type="EMBL" id="BSDY01000004">
    <property type="protein sequence ID" value="GLI55619.1"/>
    <property type="molecule type" value="Genomic_DNA"/>
</dbReference>
<comment type="function">
    <text evidence="4">NAD-dependent protein deacetylase which modulates the activities of several enzymes which are inactive in their acetylated form.</text>
</comment>
<dbReference type="GO" id="GO:0070403">
    <property type="term" value="F:NAD+ binding"/>
    <property type="evidence" value="ECO:0007669"/>
    <property type="project" value="UniProtKB-UniRule"/>
</dbReference>
<keyword evidence="4 5" id="KW-0479">Metal-binding</keyword>
<dbReference type="InterPro" id="IPR026590">
    <property type="entry name" value="Ssirtuin_cat_dom"/>
</dbReference>
<feature type="binding site" evidence="4">
    <location>
        <position position="33"/>
    </location>
    <ligand>
        <name>NAD(+)</name>
        <dbReference type="ChEBI" id="CHEBI:57540"/>
    </ligand>
</feature>
<feature type="binding site" evidence="4 5">
    <location>
        <position position="143"/>
    </location>
    <ligand>
        <name>Zn(2+)</name>
        <dbReference type="ChEBI" id="CHEBI:29105"/>
    </ligand>
</feature>
<keyword evidence="1 4" id="KW-0963">Cytoplasm</keyword>
<gene>
    <name evidence="4 7" type="primary">cobB</name>
    <name evidence="7" type="ORF">PM10SUCC1_11330</name>
</gene>
<dbReference type="PANTHER" id="PTHR11085:SF4">
    <property type="entry name" value="NAD-DEPENDENT PROTEIN DEACYLASE"/>
    <property type="match status" value="1"/>
</dbReference>
<proteinExistence type="inferred from homology"/>
<evidence type="ECO:0000313" key="8">
    <source>
        <dbReference type="Proteomes" id="UP001144471"/>
    </source>
</evidence>
<accession>A0A9W6GKN5</accession>
<comment type="catalytic activity">
    <reaction evidence="4">
        <text>N(6)-acetyl-L-lysyl-[protein] + NAD(+) + H2O = 2''-O-acetyl-ADP-D-ribose + nicotinamide + L-lysyl-[protein]</text>
        <dbReference type="Rhea" id="RHEA:43636"/>
        <dbReference type="Rhea" id="RHEA-COMP:9752"/>
        <dbReference type="Rhea" id="RHEA-COMP:10731"/>
        <dbReference type="ChEBI" id="CHEBI:15377"/>
        <dbReference type="ChEBI" id="CHEBI:17154"/>
        <dbReference type="ChEBI" id="CHEBI:29969"/>
        <dbReference type="ChEBI" id="CHEBI:57540"/>
        <dbReference type="ChEBI" id="CHEBI:61930"/>
        <dbReference type="ChEBI" id="CHEBI:83767"/>
        <dbReference type="EC" id="2.3.1.286"/>
    </reaction>
</comment>
<keyword evidence="4 5" id="KW-0862">Zinc</keyword>
<feature type="binding site" evidence="4">
    <location>
        <position position="98"/>
    </location>
    <ligand>
        <name>nicotinamide</name>
        <dbReference type="ChEBI" id="CHEBI:17154"/>
    </ligand>
</feature>
<comment type="cofactor">
    <cofactor evidence="4">
        <name>Zn(2+)</name>
        <dbReference type="ChEBI" id="CHEBI:29105"/>
    </cofactor>
    <text evidence="4">Binds 1 zinc ion per subunit.</text>
</comment>
<dbReference type="RefSeq" id="WP_281834205.1">
    <property type="nucleotide sequence ID" value="NZ_BSDY01000004.1"/>
</dbReference>
<keyword evidence="2 4" id="KW-0808">Transferase</keyword>
<dbReference type="Pfam" id="PF02146">
    <property type="entry name" value="SIR2"/>
    <property type="match status" value="1"/>
</dbReference>
<dbReference type="InterPro" id="IPR050134">
    <property type="entry name" value="NAD-dep_sirtuin_deacylases"/>
</dbReference>
<evidence type="ECO:0000313" key="7">
    <source>
        <dbReference type="EMBL" id="GLI55619.1"/>
    </source>
</evidence>
<dbReference type="GO" id="GO:0017136">
    <property type="term" value="F:histone deacetylase activity, NAD-dependent"/>
    <property type="evidence" value="ECO:0007669"/>
    <property type="project" value="TreeGrafter"/>
</dbReference>
<evidence type="ECO:0000256" key="2">
    <source>
        <dbReference type="ARBA" id="ARBA00022679"/>
    </source>
</evidence>
<feature type="binding site" evidence="4">
    <location>
        <position position="98"/>
    </location>
    <ligand>
        <name>NAD(+)</name>
        <dbReference type="ChEBI" id="CHEBI:57540"/>
    </ligand>
</feature>
<reference evidence="7" key="1">
    <citation type="submission" date="2022-12" db="EMBL/GenBank/DDBJ databases">
        <title>Reference genome sequencing for broad-spectrum identification of bacterial and archaeal isolates by mass spectrometry.</title>
        <authorList>
            <person name="Sekiguchi Y."/>
            <person name="Tourlousse D.M."/>
        </authorList>
    </citation>
    <scope>NUCLEOTIDE SEQUENCE</scope>
    <source>
        <strain evidence="7">10succ1</strain>
    </source>
</reference>
<evidence type="ECO:0000256" key="4">
    <source>
        <dbReference type="HAMAP-Rule" id="MF_01968"/>
    </source>
</evidence>
<dbReference type="InterPro" id="IPR003000">
    <property type="entry name" value="Sirtuin"/>
</dbReference>
<dbReference type="HAMAP" id="MF_01968">
    <property type="entry name" value="Sirtuin_ClassU"/>
    <property type="match status" value="1"/>
</dbReference>
<feature type="binding site" evidence="4 5">
    <location>
        <position position="125"/>
    </location>
    <ligand>
        <name>Zn(2+)</name>
        <dbReference type="ChEBI" id="CHEBI:29105"/>
    </ligand>
</feature>
<keyword evidence="8" id="KW-1185">Reference proteome</keyword>
<protein>
    <recommendedName>
        <fullName evidence="4">NAD-dependent protein deacetylase</fullName>
        <ecNumber evidence="4">2.3.1.286</ecNumber>
    </recommendedName>
    <alternativeName>
        <fullName evidence="4">Regulatory protein SIR2 homolog</fullName>
    </alternativeName>
</protein>
<feature type="binding site" evidence="4">
    <location>
        <position position="25"/>
    </location>
    <ligand>
        <name>NAD(+)</name>
        <dbReference type="ChEBI" id="CHEBI:57540"/>
    </ligand>
</feature>
<dbReference type="InterPro" id="IPR026591">
    <property type="entry name" value="Sirtuin_cat_small_dom_sf"/>
</dbReference>